<feature type="compositionally biased region" description="Basic and acidic residues" evidence="1">
    <location>
        <begin position="567"/>
        <end position="577"/>
    </location>
</feature>
<comment type="caution">
    <text evidence="3">The sequence shown here is derived from an EMBL/GenBank/DDBJ whole genome shotgun (WGS) entry which is preliminary data.</text>
</comment>
<dbReference type="Proteomes" id="UP001597387">
    <property type="component" value="Unassembled WGS sequence"/>
</dbReference>
<feature type="region of interest" description="Disordered" evidence="1">
    <location>
        <begin position="40"/>
        <end position="105"/>
    </location>
</feature>
<evidence type="ECO:0000256" key="1">
    <source>
        <dbReference type="SAM" id="MobiDB-lite"/>
    </source>
</evidence>
<feature type="compositionally biased region" description="Polar residues" evidence="1">
    <location>
        <begin position="617"/>
        <end position="631"/>
    </location>
</feature>
<organism evidence="3 4">
    <name type="scientific">Paradesertivirga mongoliensis</name>
    <dbReference type="NCBI Taxonomy" id="2100740"/>
    <lineage>
        <taxon>Bacteria</taxon>
        <taxon>Pseudomonadati</taxon>
        <taxon>Bacteroidota</taxon>
        <taxon>Sphingobacteriia</taxon>
        <taxon>Sphingobacteriales</taxon>
        <taxon>Sphingobacteriaceae</taxon>
        <taxon>Paradesertivirga</taxon>
    </lineage>
</organism>
<feature type="region of interest" description="Disordered" evidence="1">
    <location>
        <begin position="1"/>
        <end position="22"/>
    </location>
</feature>
<protein>
    <submittedName>
        <fullName evidence="3">DUF4157 domain-containing protein</fullName>
    </submittedName>
</protein>
<evidence type="ECO:0000313" key="4">
    <source>
        <dbReference type="Proteomes" id="UP001597387"/>
    </source>
</evidence>
<name>A0ABW4ZML7_9SPHI</name>
<gene>
    <name evidence="3" type="ORF">ACFSJU_13165</name>
</gene>
<dbReference type="RefSeq" id="WP_255901032.1">
    <property type="nucleotide sequence ID" value="NZ_JAFMZO010000002.1"/>
</dbReference>
<feature type="region of interest" description="Disordered" evidence="1">
    <location>
        <begin position="1479"/>
        <end position="1503"/>
    </location>
</feature>
<accession>A0ABW4ZML7</accession>
<feature type="compositionally biased region" description="Polar residues" evidence="1">
    <location>
        <begin position="535"/>
        <end position="548"/>
    </location>
</feature>
<sequence length="1712" mass="188142">MFSSAEKTTKSSAIARKQSGQDVSFFRKADEQSFFGAQKTDSFFGSPVQPKLSVSQPDDPYEKEADQVAETVMRMPEPASETVNATSEEKLQLKEEEEEQEDIQPKLQAPSISTVQCKEDEENLQAKLFDSIHRKSSNSNYTSATVVAENTAGNDTISRKSDSFYHSNVIQRSGRGPPQPSATFEETLSNSNGAGSALPQETRGFMGSRFNANFDNVRIHTGSTAEKLSSSINAQAFTHGNNIYFNSGKYSPNTASGGLLLAHELTHTIQQGAAKANQTSQVARKPLIQRSAGASVPQLDNAVAKAKGEEGKVNANKEGPDGYREGWPRLLEYFKTTFGEDMIISGGGGTTVTGAVSEMDIKKKREASGMRPNQGTPSTNDRVMRDAMPSWCGIFVFWALNKGGVPMKKWELGGRMVTPESARIPGETPQVGDIAYRNEFSHFAIVEKVSGSTVTTVNGNTSGEDNLGAQVQSRDHPLSNWTAFFDPIKLKTGALQNGEAQAVEEKPKTLRELRKELFNVSRKEETGGTNEEEVQTNGEQSTVQTKPELSNWVVNAKGDLNSTQNKANEEQVQLKEEENQELESAGGLTEHSLQRKTSSLHDRPLQRADNGIGALSNGESSASPMSANSLVHRSVAESEEEVSESNRGPPVVQRTTSESVQPSWFDDAFEAVGSFVADTLEAGKRLFLNEARDFVMAIPGYRALRVVLGEDPITGEEVEPNGHNFIEAAFDIMPGGRLLHQKLNELGALNDAALWVDRQIATVAGLVHGVISRVSQFIESLNMERLASPRALFEEAGNIIHSTIQRIVDFAITAATELLETVKRFLLTQIVDFVKNHTTAYPLLTVILGQDPITDESVDRNGANILNALLELGGEEGIAQRTQMQETGTFQKVADWIDRGIGVFSDAYDQIKAAFNVIWGRVSIESLMHPIDTFNLIYEQFAAPVQRVWNFVEETAIIILRFIKEVLMLRLSAWARTVRGYALVTVIIEKDPFTEEVVPRTMENLIKGFMSLMEGGEEQFNQLKESGAIERTTARIEAAVARLNMTPAYIVQLFTDLWNSFSLSDLAQPIQAFERILAQFGEPIGRLIAFVVEIIRIVIEVILQVMNFPTALIGNIITKAMLAFELIKADPVGFLKNLLRAIKQGFIQFFDNILQHLMTGITGWLLSELRDAGVTAPTDFSLRGIIGWVLEVLGISMERIWEKLAAHPRIGPARVARIRSMISTLEGIWTFIKDVQERGIAAIWDKIQEQLTNLWDTVLDAIKNWIMEQIVNRMVTRLLSMLDPTGIMAVVNSAIALYSAIQSFIRYLREMLEIVNSFVEGVVEIASGNVTRAANFLEGALARSMPVIIGFLANQVGLSGIGRRIGEMIETARELVDEALTWLVNRAVDTGFAIFDRLMSMGRAAVGTVLGWLGIRKEFTATNGESHELYFEGNDEATAEMWVASRNPMRYSEFLSNVQTANNPAKAAKKQEALTKLQEVQQAKRQPLQPGVPEEQARSTKSDAVNGKVIELSVPTAHLFGGPIRPLEINFGGADSAGFATSMSIKNLNKNNRPPTGGPPRVTNAFYRKLDQRRNGATTYYIKGHLLNGYLGGSGSDFRNLTPLSREGNGYHERQVEALVIAQVDAGKTVEYFVTPTPGAPRTISDAQLQSSNVPQTRWAAVRDIISAEAFVPSGLTCVANVLNDATGLADQSIVNTTVPNPIDLNLSNYET</sequence>
<feature type="domain" description="eCIS core" evidence="2">
    <location>
        <begin position="198"/>
        <end position="273"/>
    </location>
</feature>
<proteinExistence type="predicted"/>
<dbReference type="Pfam" id="PF13699">
    <property type="entry name" value="eCIS_core"/>
    <property type="match status" value="1"/>
</dbReference>
<evidence type="ECO:0000313" key="3">
    <source>
        <dbReference type="EMBL" id="MFD2163350.1"/>
    </source>
</evidence>
<feature type="compositionally biased region" description="Polar residues" evidence="1">
    <location>
        <begin position="181"/>
        <end position="194"/>
    </location>
</feature>
<dbReference type="InterPro" id="IPR025295">
    <property type="entry name" value="eCIS_core_dom"/>
</dbReference>
<keyword evidence="4" id="KW-1185">Reference proteome</keyword>
<feature type="region of interest" description="Disordered" evidence="1">
    <location>
        <begin position="169"/>
        <end position="202"/>
    </location>
</feature>
<evidence type="ECO:0000259" key="2">
    <source>
        <dbReference type="Pfam" id="PF13699"/>
    </source>
</evidence>
<feature type="region of interest" description="Disordered" evidence="1">
    <location>
        <begin position="518"/>
        <end position="659"/>
    </location>
</feature>
<reference evidence="4" key="1">
    <citation type="journal article" date="2019" name="Int. J. Syst. Evol. Microbiol.">
        <title>The Global Catalogue of Microorganisms (GCM) 10K type strain sequencing project: providing services to taxonomists for standard genome sequencing and annotation.</title>
        <authorList>
            <consortium name="The Broad Institute Genomics Platform"/>
            <consortium name="The Broad Institute Genome Sequencing Center for Infectious Disease"/>
            <person name="Wu L."/>
            <person name="Ma J."/>
        </authorList>
    </citation>
    <scope>NUCLEOTIDE SEQUENCE [LARGE SCALE GENOMIC DNA]</scope>
    <source>
        <strain evidence="4">KCTC 42217</strain>
    </source>
</reference>
<dbReference type="EMBL" id="JBHUHZ010000002">
    <property type="protein sequence ID" value="MFD2163350.1"/>
    <property type="molecule type" value="Genomic_DNA"/>
</dbReference>